<evidence type="ECO:0000313" key="3">
    <source>
        <dbReference type="EMBL" id="KAK6348012.1"/>
    </source>
</evidence>
<keyword evidence="4" id="KW-1185">Reference proteome</keyword>
<comment type="caution">
    <text evidence="3">The sequence shown here is derived from an EMBL/GenBank/DDBJ whole genome shotgun (WGS) entry which is preliminary data.</text>
</comment>
<keyword evidence="2" id="KW-0812">Transmembrane</keyword>
<name>A0AAN8RP70_9PEZI</name>
<evidence type="ECO:0000256" key="2">
    <source>
        <dbReference type="SAM" id="Phobius"/>
    </source>
</evidence>
<accession>A0AAN8RP70</accession>
<dbReference type="AlphaFoldDB" id="A0AAN8RP70"/>
<sequence>MISANDDDGLWIRAKMDEVQSQTATTVTRGGQVVVIIPSIKTVEVGRPITQTHDEGSIHSTRVKETTLAKASASPETSDPAAQVTGPVVPTTFVTSVRAQDPVPPPVIIVTQVVTVTETPTDAFSGALSLTSTETSTVFVRPEETRPAGLPFPVGPLGTTEGQSPLETGGVHVPQEQFNGLAASPGVIAGSFAALVAVGLLLCFGCWVRRKYSERKLKQSGAHPGSAPPNPPRPPILPPINRYIHSPVWFGKKTKQMSTELRRLQAANATGGVVVASNPLTVSAPARAPAPAPTPAPVSAPLAPPAIKPMQSKPSSEGIMKSVSHTQFDLKSDILSTKGATADDLGYAGHNHHQNDEFDTTAAFDKENTTPGPSYDNGDIGVAFTQCELTQDQVQHSPKQIISAIDTQPIQTTVGTKAPGVGEFPGTNPFHPYNATQHPYNATQQHQYVAYPGGNQF</sequence>
<feature type="region of interest" description="Disordered" evidence="1">
    <location>
        <begin position="218"/>
        <end position="239"/>
    </location>
</feature>
<evidence type="ECO:0000256" key="1">
    <source>
        <dbReference type="SAM" id="MobiDB-lite"/>
    </source>
</evidence>
<reference evidence="3 4" key="1">
    <citation type="submission" date="2019-10" db="EMBL/GenBank/DDBJ databases">
        <authorList>
            <person name="Palmer J.M."/>
        </authorList>
    </citation>
    <scope>NUCLEOTIDE SEQUENCE [LARGE SCALE GENOMIC DNA]</scope>
    <source>
        <strain evidence="3 4">TWF718</strain>
    </source>
</reference>
<feature type="compositionally biased region" description="Pro residues" evidence="1">
    <location>
        <begin position="226"/>
        <end position="238"/>
    </location>
</feature>
<keyword evidence="2" id="KW-0472">Membrane</keyword>
<keyword evidence="2" id="KW-1133">Transmembrane helix</keyword>
<dbReference type="Proteomes" id="UP001313282">
    <property type="component" value="Unassembled WGS sequence"/>
</dbReference>
<dbReference type="EMBL" id="JAVHNR010000003">
    <property type="protein sequence ID" value="KAK6348012.1"/>
    <property type="molecule type" value="Genomic_DNA"/>
</dbReference>
<evidence type="ECO:0000313" key="4">
    <source>
        <dbReference type="Proteomes" id="UP001313282"/>
    </source>
</evidence>
<feature type="transmembrane region" description="Helical" evidence="2">
    <location>
        <begin position="187"/>
        <end position="208"/>
    </location>
</feature>
<gene>
    <name evidence="3" type="ORF">TWF718_005833</name>
</gene>
<protein>
    <submittedName>
        <fullName evidence="3">Uncharacterized protein</fullName>
    </submittedName>
</protein>
<organism evidence="3 4">
    <name type="scientific">Orbilia javanica</name>
    <dbReference type="NCBI Taxonomy" id="47235"/>
    <lineage>
        <taxon>Eukaryota</taxon>
        <taxon>Fungi</taxon>
        <taxon>Dikarya</taxon>
        <taxon>Ascomycota</taxon>
        <taxon>Pezizomycotina</taxon>
        <taxon>Orbiliomycetes</taxon>
        <taxon>Orbiliales</taxon>
        <taxon>Orbiliaceae</taxon>
        <taxon>Orbilia</taxon>
    </lineage>
</organism>
<proteinExistence type="predicted"/>